<keyword evidence="1" id="KW-0175">Coiled coil</keyword>
<comment type="caution">
    <text evidence="2">The sequence shown here is derived from an EMBL/GenBank/DDBJ whole genome shotgun (WGS) entry which is preliminary data.</text>
</comment>
<accession>A0A1E5H9E5</accession>
<evidence type="ECO:0000256" key="1">
    <source>
        <dbReference type="SAM" id="Coils"/>
    </source>
</evidence>
<dbReference type="AlphaFoldDB" id="A0A1E5H9E5"/>
<protein>
    <submittedName>
        <fullName evidence="2">Uncharacterized protein</fullName>
    </submittedName>
</protein>
<dbReference type="EMBL" id="MIKC01000039">
    <property type="protein sequence ID" value="OEG21534.1"/>
    <property type="molecule type" value="Genomic_DNA"/>
</dbReference>
<evidence type="ECO:0000313" key="2">
    <source>
        <dbReference type="EMBL" id="OEG21534.1"/>
    </source>
</evidence>
<dbReference type="Proteomes" id="UP000094469">
    <property type="component" value="Unassembled WGS sequence"/>
</dbReference>
<dbReference type="STRING" id="1131292.BCR24_06575"/>
<sequence>MYTFDDVIQELDFVISLKTLKNWANKIEKLTDTRFVRKYEKNTTGRSYGYKVFSFDQIEQFKKLVFMREQNISLEKAILSAFLSNEEKEQMETIEIRKKEYEEFRNDTKQLIKLAKKVLEENEQLKSKILSIEEMVKNKQAAT</sequence>
<dbReference type="Gene3D" id="1.10.1660.10">
    <property type="match status" value="1"/>
</dbReference>
<reference evidence="3" key="1">
    <citation type="submission" date="2016-09" db="EMBL/GenBank/DDBJ databases">
        <authorList>
            <person name="Gulvik C.A."/>
        </authorList>
    </citation>
    <scope>NUCLEOTIDE SEQUENCE [LARGE SCALE GENOMIC DNA]</scope>
    <source>
        <strain evidence="3">LMG 26676</strain>
    </source>
</reference>
<name>A0A1E5H9E5_9ENTE</name>
<dbReference type="RefSeq" id="WP_069640930.1">
    <property type="nucleotide sequence ID" value="NZ_JAFBEZ010000005.1"/>
</dbReference>
<proteinExistence type="predicted"/>
<feature type="coiled-coil region" evidence="1">
    <location>
        <begin position="108"/>
        <end position="142"/>
    </location>
</feature>
<dbReference type="OrthoDB" id="2190817at2"/>
<evidence type="ECO:0000313" key="3">
    <source>
        <dbReference type="Proteomes" id="UP000094469"/>
    </source>
</evidence>
<keyword evidence="3" id="KW-1185">Reference proteome</keyword>
<organism evidence="2 3">
    <name type="scientific">Enterococcus ureilyticus</name>
    <dbReference type="NCBI Taxonomy" id="1131292"/>
    <lineage>
        <taxon>Bacteria</taxon>
        <taxon>Bacillati</taxon>
        <taxon>Bacillota</taxon>
        <taxon>Bacilli</taxon>
        <taxon>Lactobacillales</taxon>
        <taxon>Enterococcaceae</taxon>
        <taxon>Enterococcus</taxon>
    </lineage>
</organism>
<gene>
    <name evidence="2" type="ORF">BCR24_06575</name>
</gene>